<gene>
    <name evidence="1" type="ORF">KTQ36_00535</name>
</gene>
<keyword evidence="2" id="KW-1185">Reference proteome</keyword>
<protein>
    <recommendedName>
        <fullName evidence="3">Inovirus Gp2 family protein</fullName>
    </recommendedName>
</protein>
<evidence type="ECO:0000313" key="2">
    <source>
        <dbReference type="Proteomes" id="UP000698028"/>
    </source>
</evidence>
<evidence type="ECO:0000313" key="1">
    <source>
        <dbReference type="EMBL" id="MBW0143783.1"/>
    </source>
</evidence>
<evidence type="ECO:0008006" key="3">
    <source>
        <dbReference type="Google" id="ProtNLM"/>
    </source>
</evidence>
<sequence>MLQLAFARSIELGVPFNRHWTVHHERAGITNEDGAAFVGRLLAPAGRYCRRRDRFAAAWVRENGDGKGCHVHIAMHVPETAKLRGNTRRWIEQAGGTCRKGVSVVKVIGGTLAASRVGGPFYEANADVLLRYFLKGVDADLGKERSLELYGEGGLIIGKRAGRTQNLG</sequence>
<comment type="caution">
    <text evidence="1">The sequence shown here is derived from an EMBL/GenBank/DDBJ whole genome shotgun (WGS) entry which is preliminary data.</text>
</comment>
<dbReference type="EMBL" id="JAHVAH010000001">
    <property type="protein sequence ID" value="MBW0143783.1"/>
    <property type="molecule type" value="Genomic_DNA"/>
</dbReference>
<reference evidence="1 2" key="1">
    <citation type="submission" date="2021-07" db="EMBL/GenBank/DDBJ databases">
        <title>The draft genome sequence of Sphingomicrobium sp. B8.</title>
        <authorList>
            <person name="Mu L."/>
        </authorList>
    </citation>
    <scope>NUCLEOTIDE SEQUENCE [LARGE SCALE GENOMIC DNA]</scope>
    <source>
        <strain evidence="1 2">B8</strain>
    </source>
</reference>
<dbReference type="RefSeq" id="WP_218631844.1">
    <property type="nucleotide sequence ID" value="NZ_JAHVAH010000001.1"/>
</dbReference>
<accession>A0ABS6V3Y5</accession>
<dbReference type="Proteomes" id="UP000698028">
    <property type="component" value="Unassembled WGS sequence"/>
</dbReference>
<organism evidence="1 2">
    <name type="scientific">Sphingomicrobium clamense</name>
    <dbReference type="NCBI Taxonomy" id="2851013"/>
    <lineage>
        <taxon>Bacteria</taxon>
        <taxon>Pseudomonadati</taxon>
        <taxon>Pseudomonadota</taxon>
        <taxon>Alphaproteobacteria</taxon>
        <taxon>Sphingomonadales</taxon>
        <taxon>Sphingomonadaceae</taxon>
        <taxon>Sphingomicrobium</taxon>
    </lineage>
</organism>
<proteinExistence type="predicted"/>
<name>A0ABS6V3Y5_9SPHN</name>